<evidence type="ECO:0000256" key="4">
    <source>
        <dbReference type="ARBA" id="ARBA00023136"/>
    </source>
</evidence>
<proteinExistence type="predicted"/>
<keyword evidence="2 5" id="KW-0812">Transmembrane</keyword>
<evidence type="ECO:0000256" key="5">
    <source>
        <dbReference type="SAM" id="Phobius"/>
    </source>
</evidence>
<feature type="transmembrane region" description="Helical" evidence="5">
    <location>
        <begin position="12"/>
        <end position="31"/>
    </location>
</feature>
<dbReference type="InterPro" id="IPR007568">
    <property type="entry name" value="RTA1"/>
</dbReference>
<gene>
    <name evidence="6" type="ORF">EYC84_002180</name>
</gene>
<dbReference type="Proteomes" id="UP000322873">
    <property type="component" value="Unassembled WGS sequence"/>
</dbReference>
<dbReference type="PANTHER" id="PTHR31465">
    <property type="entry name" value="PROTEIN RTA1-RELATED"/>
    <property type="match status" value="1"/>
</dbReference>
<accession>A0A5M9JM67</accession>
<keyword evidence="4 5" id="KW-0472">Membrane</keyword>
<feature type="transmembrane region" description="Helical" evidence="5">
    <location>
        <begin position="112"/>
        <end position="140"/>
    </location>
</feature>
<evidence type="ECO:0000256" key="1">
    <source>
        <dbReference type="ARBA" id="ARBA00004141"/>
    </source>
</evidence>
<organism evidence="6 7">
    <name type="scientific">Monilinia fructicola</name>
    <name type="common">Brown rot fungus</name>
    <name type="synonym">Ciboria fructicola</name>
    <dbReference type="NCBI Taxonomy" id="38448"/>
    <lineage>
        <taxon>Eukaryota</taxon>
        <taxon>Fungi</taxon>
        <taxon>Dikarya</taxon>
        <taxon>Ascomycota</taxon>
        <taxon>Pezizomycotina</taxon>
        <taxon>Leotiomycetes</taxon>
        <taxon>Helotiales</taxon>
        <taxon>Sclerotiniaceae</taxon>
        <taxon>Monilinia</taxon>
    </lineage>
</organism>
<feature type="transmembrane region" description="Helical" evidence="5">
    <location>
        <begin position="38"/>
        <end position="57"/>
    </location>
</feature>
<keyword evidence="3 5" id="KW-1133">Transmembrane helix</keyword>
<name>A0A5M9JM67_MONFR</name>
<sequence>MVYVLYEYKPSPTAAIIAAGLFGASAIYHLITMIRTRRWFYAAMTVGGFMMTAGYAFRYLSAKSPKTVMLYSAQSIFIILPPSLYAATIYMIYGRIVLYVNAPSASIISPKWVTKIFVIVGGLIAQLVFFSFFLIIAITFDRRMRSHKKALDIPADGKKPWQTLLKLLFAAAVLIIGRCVYRVIEFGQGSTGALMSREIYMYAADTLPMLLVQMMFHVVHAGDVFPDGVDPKKVALLGDDTNYIGMGQRPITPMGEA</sequence>
<feature type="transmembrane region" description="Helical" evidence="5">
    <location>
        <begin position="202"/>
        <end position="222"/>
    </location>
</feature>
<comment type="subcellular location">
    <subcellularLocation>
        <location evidence="1">Membrane</location>
        <topology evidence="1">Multi-pass membrane protein</topology>
    </subcellularLocation>
</comment>
<dbReference type="VEuPathDB" id="FungiDB:MFRU_064g00440"/>
<reference evidence="6 7" key="1">
    <citation type="submission" date="2019-06" db="EMBL/GenBank/DDBJ databases">
        <title>Genome Sequence of the Brown Rot Fungal Pathogen Monilinia fructicola.</title>
        <authorList>
            <person name="De Miccolis Angelini R.M."/>
            <person name="Landi L."/>
            <person name="Abate D."/>
            <person name="Pollastro S."/>
            <person name="Romanazzi G."/>
            <person name="Faretra F."/>
        </authorList>
    </citation>
    <scope>NUCLEOTIDE SEQUENCE [LARGE SCALE GENOMIC DNA]</scope>
    <source>
        <strain evidence="6 7">Mfrc123</strain>
    </source>
</reference>
<keyword evidence="7" id="KW-1185">Reference proteome</keyword>
<dbReference type="AlphaFoldDB" id="A0A5M9JM67"/>
<dbReference type="Pfam" id="PF04479">
    <property type="entry name" value="RTA1"/>
    <property type="match status" value="1"/>
</dbReference>
<dbReference type="EMBL" id="VICG01000007">
    <property type="protein sequence ID" value="KAA8569837.1"/>
    <property type="molecule type" value="Genomic_DNA"/>
</dbReference>
<dbReference type="PANTHER" id="PTHR31465:SF33">
    <property type="entry name" value="DOMAIN PROTEIN, PUTATIVE (AFU_ORTHOLOGUE AFUA_5G01310)-RELATED"/>
    <property type="match status" value="1"/>
</dbReference>
<feature type="transmembrane region" description="Helical" evidence="5">
    <location>
        <begin position="160"/>
        <end position="181"/>
    </location>
</feature>
<evidence type="ECO:0000256" key="3">
    <source>
        <dbReference type="ARBA" id="ARBA00022989"/>
    </source>
</evidence>
<comment type="caution">
    <text evidence="6">The sequence shown here is derived from an EMBL/GenBank/DDBJ whole genome shotgun (WGS) entry which is preliminary data.</text>
</comment>
<evidence type="ECO:0000313" key="7">
    <source>
        <dbReference type="Proteomes" id="UP000322873"/>
    </source>
</evidence>
<evidence type="ECO:0000256" key="2">
    <source>
        <dbReference type="ARBA" id="ARBA00022692"/>
    </source>
</evidence>
<evidence type="ECO:0008006" key="8">
    <source>
        <dbReference type="Google" id="ProtNLM"/>
    </source>
</evidence>
<evidence type="ECO:0000313" key="6">
    <source>
        <dbReference type="EMBL" id="KAA8569837.1"/>
    </source>
</evidence>
<feature type="transmembrane region" description="Helical" evidence="5">
    <location>
        <begin position="77"/>
        <end position="100"/>
    </location>
</feature>
<protein>
    <recommendedName>
        <fullName evidence="8">RTA1 like protein</fullName>
    </recommendedName>
</protein>
<dbReference type="GO" id="GO:0016020">
    <property type="term" value="C:membrane"/>
    <property type="evidence" value="ECO:0007669"/>
    <property type="project" value="UniProtKB-SubCell"/>
</dbReference>